<protein>
    <submittedName>
        <fullName evidence="2">Uncharacterized protein</fullName>
    </submittedName>
</protein>
<evidence type="ECO:0000313" key="3">
    <source>
        <dbReference type="Proteomes" id="UP000663866"/>
    </source>
</evidence>
<feature type="compositionally biased region" description="Acidic residues" evidence="1">
    <location>
        <begin position="14"/>
        <end position="24"/>
    </location>
</feature>
<accession>A0A821HY41</accession>
<name>A0A821HY41_9BILA</name>
<comment type="caution">
    <text evidence="2">The sequence shown here is derived from an EMBL/GenBank/DDBJ whole genome shotgun (WGS) entry which is preliminary data.</text>
</comment>
<gene>
    <name evidence="2" type="ORF">OVN521_LOCUS48021</name>
</gene>
<dbReference type="AlphaFoldDB" id="A0A821HY41"/>
<evidence type="ECO:0000256" key="1">
    <source>
        <dbReference type="SAM" id="MobiDB-lite"/>
    </source>
</evidence>
<feature type="compositionally biased region" description="Basic and acidic residues" evidence="1">
    <location>
        <begin position="25"/>
        <end position="35"/>
    </location>
</feature>
<dbReference type="Proteomes" id="UP000663866">
    <property type="component" value="Unassembled WGS sequence"/>
</dbReference>
<proteinExistence type="predicted"/>
<feature type="non-terminal residue" evidence="2">
    <location>
        <position position="1"/>
    </location>
</feature>
<evidence type="ECO:0000313" key="2">
    <source>
        <dbReference type="EMBL" id="CAF4689879.1"/>
    </source>
</evidence>
<feature type="compositionally biased region" description="Polar residues" evidence="1">
    <location>
        <begin position="1"/>
        <end position="13"/>
    </location>
</feature>
<feature type="region of interest" description="Disordered" evidence="1">
    <location>
        <begin position="1"/>
        <end position="67"/>
    </location>
</feature>
<keyword evidence="3" id="KW-1185">Reference proteome</keyword>
<sequence length="81" mass="9306">NNSINENYEQTNETSDEDKEDDEKIEDKKEDDEKIILPIPPPPAKIQKTKTREKKLPTHNVVSSTTADEQLSEINMFLPLP</sequence>
<dbReference type="EMBL" id="CAJOBG010097652">
    <property type="protein sequence ID" value="CAF4689879.1"/>
    <property type="molecule type" value="Genomic_DNA"/>
</dbReference>
<reference evidence="2" key="1">
    <citation type="submission" date="2021-02" db="EMBL/GenBank/DDBJ databases">
        <authorList>
            <person name="Nowell W R."/>
        </authorList>
    </citation>
    <scope>NUCLEOTIDE SEQUENCE</scope>
</reference>
<feature type="non-terminal residue" evidence="2">
    <location>
        <position position="81"/>
    </location>
</feature>
<organism evidence="2 3">
    <name type="scientific">Rotaria magnacalcarata</name>
    <dbReference type="NCBI Taxonomy" id="392030"/>
    <lineage>
        <taxon>Eukaryota</taxon>
        <taxon>Metazoa</taxon>
        <taxon>Spiralia</taxon>
        <taxon>Gnathifera</taxon>
        <taxon>Rotifera</taxon>
        <taxon>Eurotatoria</taxon>
        <taxon>Bdelloidea</taxon>
        <taxon>Philodinida</taxon>
        <taxon>Philodinidae</taxon>
        <taxon>Rotaria</taxon>
    </lineage>
</organism>